<dbReference type="SMART" id="SM00490">
    <property type="entry name" value="HELICc"/>
    <property type="match status" value="1"/>
</dbReference>
<dbReference type="Proteomes" id="UP000266861">
    <property type="component" value="Unassembled WGS sequence"/>
</dbReference>
<dbReference type="GO" id="GO:0009378">
    <property type="term" value="F:four-way junction helicase activity"/>
    <property type="evidence" value="ECO:0007669"/>
    <property type="project" value="TreeGrafter"/>
</dbReference>
<dbReference type="Pfam" id="PF20700">
    <property type="entry name" value="Mutator"/>
    <property type="match status" value="1"/>
</dbReference>
<dbReference type="GO" id="GO:0005524">
    <property type="term" value="F:ATP binding"/>
    <property type="evidence" value="ECO:0007669"/>
    <property type="project" value="UniProtKB-KW"/>
</dbReference>
<dbReference type="GO" id="GO:0006310">
    <property type="term" value="P:DNA recombination"/>
    <property type="evidence" value="ECO:0007669"/>
    <property type="project" value="TreeGrafter"/>
</dbReference>
<feature type="domain" description="Helicase C-terminal" evidence="6">
    <location>
        <begin position="1918"/>
        <end position="2074"/>
    </location>
</feature>
<dbReference type="Gene3D" id="3.40.50.300">
    <property type="entry name" value="P-loop containing nucleotide triphosphate hydrolases"/>
    <property type="match status" value="2"/>
</dbReference>
<dbReference type="STRING" id="1348612.A0A397J6B6"/>
<dbReference type="PANTHER" id="PTHR13710:SF149">
    <property type="entry name" value="ATP-DEPENDENT DNA HELICASE TLH2"/>
    <property type="match status" value="1"/>
</dbReference>
<dbReference type="PROSITE" id="PS51194">
    <property type="entry name" value="HELICASE_CTER"/>
    <property type="match status" value="1"/>
</dbReference>
<dbReference type="GO" id="GO:0003677">
    <property type="term" value="F:DNA binding"/>
    <property type="evidence" value="ECO:0007669"/>
    <property type="project" value="UniProtKB-KW"/>
</dbReference>
<dbReference type="GO" id="GO:0005694">
    <property type="term" value="C:chromosome"/>
    <property type="evidence" value="ECO:0007669"/>
    <property type="project" value="TreeGrafter"/>
</dbReference>
<keyword evidence="8" id="KW-1185">Reference proteome</keyword>
<dbReference type="GO" id="GO:0006281">
    <property type="term" value="P:DNA repair"/>
    <property type="evidence" value="ECO:0007669"/>
    <property type="project" value="TreeGrafter"/>
</dbReference>
<dbReference type="Pfam" id="PF00271">
    <property type="entry name" value="Helicase_C"/>
    <property type="match status" value="1"/>
</dbReference>
<accession>A0A397J6B6</accession>
<evidence type="ECO:0000313" key="8">
    <source>
        <dbReference type="Proteomes" id="UP000266861"/>
    </source>
</evidence>
<dbReference type="Pfam" id="PF00270">
    <property type="entry name" value="DEAD"/>
    <property type="match status" value="1"/>
</dbReference>
<proteinExistence type="inferred from homology"/>
<dbReference type="PANTHER" id="PTHR13710">
    <property type="entry name" value="DNA HELICASE RECQ FAMILY MEMBER"/>
    <property type="match status" value="1"/>
</dbReference>
<evidence type="ECO:0000256" key="3">
    <source>
        <dbReference type="ARBA" id="ARBA00022840"/>
    </source>
</evidence>
<dbReference type="InterPro" id="IPR049012">
    <property type="entry name" value="Mutator_transp_dom"/>
</dbReference>
<keyword evidence="3" id="KW-0067">ATP-binding</keyword>
<evidence type="ECO:0000259" key="6">
    <source>
        <dbReference type="PROSITE" id="PS51194"/>
    </source>
</evidence>
<dbReference type="OrthoDB" id="10261556at2759"/>
<comment type="catalytic activity">
    <reaction evidence="4">
        <text>Couples ATP hydrolysis with the unwinding of duplex DNA by translocating in the 3'-5' direction.</text>
        <dbReference type="EC" id="5.6.2.4"/>
    </reaction>
</comment>
<comment type="similarity">
    <text evidence="1">Belongs to the helicase family. RecQ subfamily.</text>
</comment>
<dbReference type="InterPro" id="IPR011545">
    <property type="entry name" value="DEAD/DEAH_box_helicase_dom"/>
</dbReference>
<gene>
    <name evidence="7" type="ORF">Glove_118g11</name>
</gene>
<organism evidence="7 8">
    <name type="scientific">Diversispora epigaea</name>
    <dbReference type="NCBI Taxonomy" id="1348612"/>
    <lineage>
        <taxon>Eukaryota</taxon>
        <taxon>Fungi</taxon>
        <taxon>Fungi incertae sedis</taxon>
        <taxon>Mucoromycota</taxon>
        <taxon>Glomeromycotina</taxon>
        <taxon>Glomeromycetes</taxon>
        <taxon>Diversisporales</taxon>
        <taxon>Diversisporaceae</taxon>
        <taxon>Diversispora</taxon>
    </lineage>
</organism>
<dbReference type="SUPFAM" id="SSF52540">
    <property type="entry name" value="P-loop containing nucleoside triphosphate hydrolases"/>
    <property type="match status" value="2"/>
</dbReference>
<dbReference type="Gene3D" id="1.10.10.10">
    <property type="entry name" value="Winged helix-like DNA-binding domain superfamily/Winged helix DNA-binding domain"/>
    <property type="match status" value="1"/>
</dbReference>
<dbReference type="GO" id="GO:0005737">
    <property type="term" value="C:cytoplasm"/>
    <property type="evidence" value="ECO:0007669"/>
    <property type="project" value="TreeGrafter"/>
</dbReference>
<sequence>MFSIQNYKRQLLTPGIIVQKLHYGPFAISWWVFIKTKTAQNKQCVPIRINMRIKFELNQEEFIIRVVDNNRKPGYVCELDMEAIIYSTSSAAINETYKKIFDVKTRFSGPNVLGFDNEIMAEQLQAEILFFPFQIIIYDITIFVIALGSSDQAEWNFAGPGYRSSFFHKYRGQHSLIYQSIMNTECRIDIYHQENKIQTYTGESPNDVWTKPDILKNYNGKDLFGLCNQFVIQAIQTYINVPYCKACDWNNIEIMTHAFEKYLKRRISVVDLDWYLFFAKWKQQLTTIIEFSSHLASIYPVDFEITNTILGAWRSMIRYVGCINITPYKKKESNLEFWTCAEDPSSDRASILYLYTNNLLNGIPYNPLEAEIFVKNQDLQNKVDQFWNCFDTSIKINKRGLDGKQRILSVIANDFGRHEMQENLKISNDLMNAARKYSRTNGPGCIAMGKPIVTRSRISEVKDREFEAFFADKDNVSMSSYKVHSKTNLPILYLKDNKEALWKKYEVTYPDGIKRTSFMARLANGQYIYQNDLGGLCSICNEYFYEVFDTLISLIRLNIANQEEKNKLITELEKLRIHLRRGFEEELIMNQDGTTMHVNTINHCLLYAFDECHEQHTDRCAACDQLFGFIQHLMINLKEHHSTIEKCQDKLYYFLAHQARKVYLNSQFKARLAKLDNDGAILVCDYKMRILPKSARETKEQFFGKRGWSLHTILVFTKCNIDQLNVQAFDHWSTDTKQDAWFTVSSFDSVFETLDPRPQWIEILSDNGAHYHNSELITTIANWYQWYNIEIRGWYFLKPGEAKTSVDSHHAQIAHAIKRYVRIGYNLDEGEKIQVAISDLGGISVANIEPTRDNHNVKTIAGITQLFYFEWPINAKIENHLLGAPLETICSAFIFYLTMNGEKVGEYNTIRNLADLVVTSVLPKIEDNNRKDKIMAPKWYTALVSQDPINRKVYKKSNGSWIVIDYSSGLRTLDLHNEKKAFNFTSEITKDIKIVEEKNMNAGYFFQRNKEIEYSLIPLLPGYIVYTSIGNKRFKLLISENNNQLLFFWEEYGCDTLYIDKKAQGSERMIFHYMLKKYGLDSNNSIISILGLNIPEITNNLQQFIHKKFPTIFQELENSKLKNAQKKEETLRRSLKREQEKISSKFTEISNNVNNNNIINGIYIELDGKILSPGETQVLMLKNKDKPPSVTTSNNTEIQKLVEKKIDENNLGSTIFISTSHYLSILFSLPCPNCFDFTVSNRTFKIKVMGFNIICIVKCLLCKTSTQYSNEDTETKFISLVTGAALAGGINRNSFQTALATIGITNQSCKQTYHNYQTRLYKPIIEYAKFSSKTILLEIINQLETINLPGKEKILPIGFDCSWSHSRNAHQASGEFLYLGDLSEYNYQPVIRFHTIEHSRTLKQSQSDSNSSVILHGGNFSGTSRQMEHAILIELLNDIMPILEECDFTLHVCVDGDLETNRTLACIPAVSRIFADLKHISKNIRKNLYNAGLQKNNNQDNAPNEEETRYIQVEGLIQHLLDNHNLCWSDVCWIKDNPELQLQEPTLKNYTQVEIKNFRNVLTTIFCVPCGQGLVTTFRTSYNEAFNRKILKYLDKRIDYWASYCARHALAIIDQNEGLDTMISKVRMAAIGKEFSHSDIYNISNFVRERSQQVIRNRNIIQQRNEARKLKFANEKQELAGFDFDKELVSYKSKTINQIQENIFWPSFGNLLKDFDVIVKCIVCHAFAKKSSRGLCGVCSFYVDAGLWEQIIDNQYIPKGKQSKPLEIESLISLVATKVFGFEEFRNGQKEVVVSYLNGKNTFVSMKTGGGKTLCYALSAICFEGLTIVFNLLKALMEDQKRELINIGIPCATLYANLAQGTCLQEKFFEEIAKAWGQLGILKQRWKLAPIMLLTATCTRSEVDEICKNLFIEENNFTLIRGSVSHRTEIVFNVKERKEIHDQYITEIIDIIKKNLHGQNLTNISMGFFHGGLQDDEREKTMNSWKTSNIQIMVATSAFGMGINSSNIHAVIHIGAPMSIMNLTQEAGRAGRDENSSTHIIFYNKKDIRTNYSIVAELYMESIANITVNERNLIDKLERASNKIFEPNEVSPPECEKCDNCINRITNKPKLLDGKEEIIKLLEVIEFLTEEMSEQISPDDVIDVFRGGKTARIKQKKWNTLSVYPTEKRKILKTKELVSFALLDLVVRGLVQEKIILRRPNEGNLGLSSSIIVVGVVSGAQANANMQNWQYFVK</sequence>
<reference evidence="7 8" key="1">
    <citation type="submission" date="2018-08" db="EMBL/GenBank/DDBJ databases">
        <title>Genome and evolution of the arbuscular mycorrhizal fungus Diversispora epigaea (formerly Glomus versiforme) and its bacterial endosymbionts.</title>
        <authorList>
            <person name="Sun X."/>
            <person name="Fei Z."/>
            <person name="Harrison M."/>
        </authorList>
    </citation>
    <scope>NUCLEOTIDE SEQUENCE [LARGE SCALE GENOMIC DNA]</scope>
    <source>
        <strain evidence="7 8">IT104</strain>
    </source>
</reference>
<dbReference type="GO" id="GO:0043138">
    <property type="term" value="F:3'-5' DNA helicase activity"/>
    <property type="evidence" value="ECO:0007669"/>
    <property type="project" value="UniProtKB-EC"/>
</dbReference>
<dbReference type="EC" id="5.6.2.4" evidence="5"/>
<evidence type="ECO:0000313" key="7">
    <source>
        <dbReference type="EMBL" id="RHZ81556.1"/>
    </source>
</evidence>
<dbReference type="InterPro" id="IPR027417">
    <property type="entry name" value="P-loop_NTPase"/>
</dbReference>
<dbReference type="InterPro" id="IPR001650">
    <property type="entry name" value="Helicase_C-like"/>
</dbReference>
<protein>
    <recommendedName>
        <fullName evidence="5">DNA 3'-5' helicase</fullName>
        <ecNumber evidence="5">5.6.2.4</ecNumber>
    </recommendedName>
</protein>
<keyword evidence="2" id="KW-0547">Nucleotide-binding</keyword>
<name>A0A397J6B6_9GLOM</name>
<evidence type="ECO:0000256" key="5">
    <source>
        <dbReference type="ARBA" id="ARBA00034808"/>
    </source>
</evidence>
<comment type="caution">
    <text evidence="7">The sequence shown here is derived from an EMBL/GenBank/DDBJ whole genome shotgun (WGS) entry which is preliminary data.</text>
</comment>
<dbReference type="InterPro" id="IPR036388">
    <property type="entry name" value="WH-like_DNA-bd_sf"/>
</dbReference>
<dbReference type="EMBL" id="PQFF01000110">
    <property type="protein sequence ID" value="RHZ81556.1"/>
    <property type="molecule type" value="Genomic_DNA"/>
</dbReference>
<evidence type="ECO:0000256" key="4">
    <source>
        <dbReference type="ARBA" id="ARBA00034617"/>
    </source>
</evidence>
<evidence type="ECO:0000256" key="2">
    <source>
        <dbReference type="ARBA" id="ARBA00022741"/>
    </source>
</evidence>
<evidence type="ECO:0000256" key="1">
    <source>
        <dbReference type="ARBA" id="ARBA00005446"/>
    </source>
</evidence>